<dbReference type="InterPro" id="IPR001810">
    <property type="entry name" value="F-box_dom"/>
</dbReference>
<dbReference type="SUPFAM" id="SSF52047">
    <property type="entry name" value="RNI-like"/>
    <property type="match status" value="1"/>
</dbReference>
<organism evidence="2 3">
    <name type="scientific">Papiliotrema laurentii</name>
    <name type="common">Cryptococcus laurentii</name>
    <dbReference type="NCBI Taxonomy" id="5418"/>
    <lineage>
        <taxon>Eukaryota</taxon>
        <taxon>Fungi</taxon>
        <taxon>Dikarya</taxon>
        <taxon>Basidiomycota</taxon>
        <taxon>Agaricomycotina</taxon>
        <taxon>Tremellomycetes</taxon>
        <taxon>Tremellales</taxon>
        <taxon>Rhynchogastremaceae</taxon>
        <taxon>Papiliotrema</taxon>
    </lineage>
</organism>
<dbReference type="Proteomes" id="UP001182556">
    <property type="component" value="Unassembled WGS sequence"/>
</dbReference>
<dbReference type="SUPFAM" id="SSF81383">
    <property type="entry name" value="F-box domain"/>
    <property type="match status" value="1"/>
</dbReference>
<dbReference type="InterPro" id="IPR032675">
    <property type="entry name" value="LRR_dom_sf"/>
</dbReference>
<dbReference type="Gene3D" id="3.80.10.10">
    <property type="entry name" value="Ribonuclease Inhibitor"/>
    <property type="match status" value="1"/>
</dbReference>
<dbReference type="EMBL" id="JAODAN010000008">
    <property type="protein sequence ID" value="KAK1922791.1"/>
    <property type="molecule type" value="Genomic_DNA"/>
</dbReference>
<protein>
    <recommendedName>
        <fullName evidence="1">F-box domain-containing protein</fullName>
    </recommendedName>
</protein>
<evidence type="ECO:0000313" key="3">
    <source>
        <dbReference type="Proteomes" id="UP001182556"/>
    </source>
</evidence>
<proteinExistence type="predicted"/>
<feature type="domain" description="F-box" evidence="1">
    <location>
        <begin position="21"/>
        <end position="64"/>
    </location>
</feature>
<keyword evidence="3" id="KW-1185">Reference proteome</keyword>
<evidence type="ECO:0000259" key="1">
    <source>
        <dbReference type="Pfam" id="PF12937"/>
    </source>
</evidence>
<dbReference type="InterPro" id="IPR036047">
    <property type="entry name" value="F-box-like_dom_sf"/>
</dbReference>
<comment type="caution">
    <text evidence="2">The sequence shown here is derived from an EMBL/GenBank/DDBJ whole genome shotgun (WGS) entry which is preliminary data.</text>
</comment>
<name>A0AAD9D111_PAPLA</name>
<sequence length="525" mass="59369">MPAELLDGRARPTTTIVPTFVNLPVEVKSHIASFLKTAEAKALVQTCKSWQDPTEVHLWQKISLDPLRLLDLDAIERSRQELSHAEWEPFYQTLRQRIIEKGRIIWGDLYRGITQKPIRLAYLKRFSFVAAIAFWPEISRVMPIIAPYVEQLRPENSLSYSDDFPDCGLDAVDVARSMPHLKKLDLKLTGTSRFSKLASALRSTPNLEELSLEMVADLTSYEEQPQEEVFPELPKLSRINFAFDTVLYSLIPVFGIKAPSLRCLYIYDLEGLDANPDISDDLRGFSNLETLAIISPIVLQWALPLLSQSGPLPKLQRLVASVEWGPFMVPDQPMLCELEVVSESCEAIGTLPRPQETGLVGAQLADSLSSAPRLSVIRHHLQISFGWDLVIDREVVFERNAEASYFVRTFVSDDEGRTLYHVRVQVREPSAVAKSLVSDHYAYNFDASLSEMQDHGDLKAIEEAGAWIDLTTFQGLPLPLCLLDYIYEAIGEDRNSATGRRGMQLPSEIWELLEQWREAAVGQEW</sequence>
<dbReference type="AlphaFoldDB" id="A0AAD9D111"/>
<gene>
    <name evidence="2" type="ORF">DB88DRAFT_512306</name>
</gene>
<reference evidence="2" key="1">
    <citation type="submission" date="2023-02" db="EMBL/GenBank/DDBJ databases">
        <title>Identification and recombinant expression of a fungal hydrolase from Papiliotrema laurentii that hydrolyzes apple cutin and clears colloidal polyester polyurethane.</title>
        <authorList>
            <consortium name="DOE Joint Genome Institute"/>
            <person name="Roman V.A."/>
            <person name="Bojanowski C."/>
            <person name="Crable B.R."/>
            <person name="Wagner D.N."/>
            <person name="Hung C.S."/>
            <person name="Nadeau L.J."/>
            <person name="Schratz L."/>
            <person name="Haridas S."/>
            <person name="Pangilinan J."/>
            <person name="Lipzen A."/>
            <person name="Na H."/>
            <person name="Yan M."/>
            <person name="Ng V."/>
            <person name="Grigoriev I.V."/>
            <person name="Spatafora J.W."/>
            <person name="Barlow D."/>
            <person name="Biffinger J."/>
            <person name="Kelley-Loughnane N."/>
            <person name="Varaljay V.A."/>
            <person name="Crookes-Goodson W.J."/>
        </authorList>
    </citation>
    <scope>NUCLEOTIDE SEQUENCE</scope>
    <source>
        <strain evidence="2">5307AH</strain>
    </source>
</reference>
<accession>A0AAD9D111</accession>
<evidence type="ECO:0000313" key="2">
    <source>
        <dbReference type="EMBL" id="KAK1922791.1"/>
    </source>
</evidence>
<dbReference type="Pfam" id="PF12937">
    <property type="entry name" value="F-box-like"/>
    <property type="match status" value="1"/>
</dbReference>